<sequence length="102" mass="11147">MHHRIFLQKKWLQILLLALCFLLCRSGSHLPQHIRTPALRKIPALHLHQGTVAIHTGLQLHQATLPHPFRPVRVCRVGAGGGGGWAQLVRTSGSSCAIVTSA</sequence>
<proteinExistence type="predicted"/>
<keyword evidence="1" id="KW-0732">Signal</keyword>
<name>A0A4U6V2Q9_SETVI</name>
<accession>A0A4U6V2Q9</accession>
<organism evidence="2 3">
    <name type="scientific">Setaria viridis</name>
    <name type="common">Green bristlegrass</name>
    <name type="synonym">Setaria italica subsp. viridis</name>
    <dbReference type="NCBI Taxonomy" id="4556"/>
    <lineage>
        <taxon>Eukaryota</taxon>
        <taxon>Viridiplantae</taxon>
        <taxon>Streptophyta</taxon>
        <taxon>Embryophyta</taxon>
        <taxon>Tracheophyta</taxon>
        <taxon>Spermatophyta</taxon>
        <taxon>Magnoliopsida</taxon>
        <taxon>Liliopsida</taxon>
        <taxon>Poales</taxon>
        <taxon>Poaceae</taxon>
        <taxon>PACMAD clade</taxon>
        <taxon>Panicoideae</taxon>
        <taxon>Panicodae</taxon>
        <taxon>Paniceae</taxon>
        <taxon>Cenchrinae</taxon>
        <taxon>Setaria</taxon>
    </lineage>
</organism>
<evidence type="ECO:0000313" key="3">
    <source>
        <dbReference type="Proteomes" id="UP000298652"/>
    </source>
</evidence>
<feature type="signal peptide" evidence="1">
    <location>
        <begin position="1"/>
        <end position="26"/>
    </location>
</feature>
<dbReference type="Gramene" id="TKW21039">
    <property type="protein sequence ID" value="TKW21039"/>
    <property type="gene ID" value="SEVIR_4G187901v2"/>
</dbReference>
<dbReference type="Proteomes" id="UP000298652">
    <property type="component" value="Chromosome 4"/>
</dbReference>
<dbReference type="AlphaFoldDB" id="A0A4U6V2Q9"/>
<evidence type="ECO:0008006" key="4">
    <source>
        <dbReference type="Google" id="ProtNLM"/>
    </source>
</evidence>
<evidence type="ECO:0000256" key="1">
    <source>
        <dbReference type="SAM" id="SignalP"/>
    </source>
</evidence>
<feature type="chain" id="PRO_5020864454" description="Secreted protein" evidence="1">
    <location>
        <begin position="27"/>
        <end position="102"/>
    </location>
</feature>
<reference evidence="2" key="1">
    <citation type="submission" date="2019-03" db="EMBL/GenBank/DDBJ databases">
        <title>WGS assembly of Setaria viridis.</title>
        <authorList>
            <person name="Huang P."/>
            <person name="Jenkins J."/>
            <person name="Grimwood J."/>
            <person name="Barry K."/>
            <person name="Healey A."/>
            <person name="Mamidi S."/>
            <person name="Sreedasyam A."/>
            <person name="Shu S."/>
            <person name="Feldman M."/>
            <person name="Wu J."/>
            <person name="Yu Y."/>
            <person name="Chen C."/>
            <person name="Johnson J."/>
            <person name="Rokhsar D."/>
            <person name="Baxter I."/>
            <person name="Schmutz J."/>
            <person name="Brutnell T."/>
            <person name="Kellogg E."/>
        </authorList>
    </citation>
    <scope>NUCLEOTIDE SEQUENCE [LARGE SCALE GENOMIC DNA]</scope>
</reference>
<keyword evidence="3" id="KW-1185">Reference proteome</keyword>
<gene>
    <name evidence="2" type="ORF">SEVIR_4G187901v2</name>
</gene>
<dbReference type="EMBL" id="CM016555">
    <property type="protein sequence ID" value="TKW21039.1"/>
    <property type="molecule type" value="Genomic_DNA"/>
</dbReference>
<evidence type="ECO:0000313" key="2">
    <source>
        <dbReference type="EMBL" id="TKW21039.1"/>
    </source>
</evidence>
<protein>
    <recommendedName>
        <fullName evidence="4">Secreted protein</fullName>
    </recommendedName>
</protein>